<protein>
    <submittedName>
        <fullName evidence="1">Uncharacterized protein</fullName>
    </submittedName>
</protein>
<evidence type="ECO:0000313" key="2">
    <source>
        <dbReference type="Proteomes" id="UP000308671"/>
    </source>
</evidence>
<dbReference type="AlphaFoldDB" id="A0A4S8R0N1"/>
<proteinExistence type="predicted"/>
<evidence type="ECO:0000313" key="1">
    <source>
        <dbReference type="EMBL" id="THV51317.1"/>
    </source>
</evidence>
<name>A0A4S8R0N1_9HELO</name>
<sequence>MQNGIHHIESAKDAGDQAYSWGKVALVTINSEPIKTHSACHSLPIVKVSHVNRVEIEALAIEPDVINFGRDSK</sequence>
<dbReference type="OrthoDB" id="10441441at2759"/>
<dbReference type="EMBL" id="PQXL01000115">
    <property type="protein sequence ID" value="THV51317.1"/>
    <property type="molecule type" value="Genomic_DNA"/>
</dbReference>
<reference evidence="1 2" key="1">
    <citation type="submission" date="2017-12" db="EMBL/GenBank/DDBJ databases">
        <title>Comparative genomics of Botrytis spp.</title>
        <authorList>
            <person name="Valero-Jimenez C.A."/>
            <person name="Tapia P."/>
            <person name="Veloso J."/>
            <person name="Silva-Moreno E."/>
            <person name="Staats M."/>
            <person name="Valdes J.H."/>
            <person name="Van Kan J.A.L."/>
        </authorList>
    </citation>
    <scope>NUCLEOTIDE SEQUENCE [LARGE SCALE GENOMIC DNA]</scope>
    <source>
        <strain evidence="1 2">MUCL435</strain>
    </source>
</reference>
<dbReference type="Proteomes" id="UP000308671">
    <property type="component" value="Unassembled WGS sequence"/>
</dbReference>
<comment type="caution">
    <text evidence="1">The sequence shown here is derived from an EMBL/GenBank/DDBJ whole genome shotgun (WGS) entry which is preliminary data.</text>
</comment>
<gene>
    <name evidence="1" type="ORF">BGAL_0115g00190</name>
</gene>
<keyword evidence="2" id="KW-1185">Reference proteome</keyword>
<accession>A0A4S8R0N1</accession>
<organism evidence="1 2">
    <name type="scientific">Botrytis galanthina</name>
    <dbReference type="NCBI Taxonomy" id="278940"/>
    <lineage>
        <taxon>Eukaryota</taxon>
        <taxon>Fungi</taxon>
        <taxon>Dikarya</taxon>
        <taxon>Ascomycota</taxon>
        <taxon>Pezizomycotina</taxon>
        <taxon>Leotiomycetes</taxon>
        <taxon>Helotiales</taxon>
        <taxon>Sclerotiniaceae</taxon>
        <taxon>Botrytis</taxon>
    </lineage>
</organism>